<feature type="domain" description="N-acetyltransferase" evidence="1">
    <location>
        <begin position="25"/>
        <end position="181"/>
    </location>
</feature>
<evidence type="ECO:0000313" key="3">
    <source>
        <dbReference type="Proteomes" id="UP001344632"/>
    </source>
</evidence>
<sequence>MKRIALTMIRQDLNHIPSYSFPSEYRVRMYTPGEEEIWADIETSVDEFPDKTAALRHFDKEFGSYTEEMSSRCLLIENADGEAIGTTTAWYGAFQNDEIWGRIHWVAIRPEEQGKKLAKPLLSAALEILSQYHDHAYLTTQTTSYQAINMYLNYGFEPFIAKPDCLEGWRLMETVLKRKIL</sequence>
<dbReference type="Pfam" id="PF00583">
    <property type="entry name" value="Acetyltransf_1"/>
    <property type="match status" value="1"/>
</dbReference>
<dbReference type="CDD" id="cd04301">
    <property type="entry name" value="NAT_SF"/>
    <property type="match status" value="1"/>
</dbReference>
<dbReference type="RefSeq" id="WP_326087575.1">
    <property type="nucleotide sequence ID" value="NZ_JARLKZ010000005.1"/>
</dbReference>
<proteinExistence type="predicted"/>
<evidence type="ECO:0000259" key="1">
    <source>
        <dbReference type="PROSITE" id="PS51186"/>
    </source>
</evidence>
<comment type="caution">
    <text evidence="2">The sequence shown here is derived from an EMBL/GenBank/DDBJ whole genome shotgun (WGS) entry which is preliminary data.</text>
</comment>
<dbReference type="InterPro" id="IPR000182">
    <property type="entry name" value="GNAT_dom"/>
</dbReference>
<dbReference type="Proteomes" id="UP001344632">
    <property type="component" value="Unassembled WGS sequence"/>
</dbReference>
<accession>A0ABU6GPU2</accession>
<reference evidence="2 3" key="1">
    <citation type="submission" date="2023-03" db="EMBL/GenBank/DDBJ databases">
        <title>Bacillus Genome Sequencing.</title>
        <authorList>
            <person name="Dunlap C."/>
        </authorList>
    </citation>
    <scope>NUCLEOTIDE SEQUENCE [LARGE SCALE GENOMIC DNA]</scope>
    <source>
        <strain evidence="2 3">BD-525</strain>
    </source>
</reference>
<dbReference type="SUPFAM" id="SSF55729">
    <property type="entry name" value="Acyl-CoA N-acyltransferases (Nat)"/>
    <property type="match status" value="1"/>
</dbReference>
<dbReference type="InterPro" id="IPR016181">
    <property type="entry name" value="Acyl_CoA_acyltransferase"/>
</dbReference>
<organism evidence="2 3">
    <name type="scientific">Paenibacillus dokdonensis</name>
    <dbReference type="NCBI Taxonomy" id="2567944"/>
    <lineage>
        <taxon>Bacteria</taxon>
        <taxon>Bacillati</taxon>
        <taxon>Bacillota</taxon>
        <taxon>Bacilli</taxon>
        <taxon>Bacillales</taxon>
        <taxon>Paenibacillaceae</taxon>
        <taxon>Paenibacillus</taxon>
    </lineage>
</organism>
<keyword evidence="3" id="KW-1185">Reference proteome</keyword>
<dbReference type="EMBL" id="JARLKZ010000005">
    <property type="protein sequence ID" value="MEC0240157.1"/>
    <property type="molecule type" value="Genomic_DNA"/>
</dbReference>
<evidence type="ECO:0000313" key="2">
    <source>
        <dbReference type="EMBL" id="MEC0240157.1"/>
    </source>
</evidence>
<protein>
    <submittedName>
        <fullName evidence="2">GNAT family N-acetyltransferase</fullName>
    </submittedName>
</protein>
<name>A0ABU6GPU2_9BACL</name>
<gene>
    <name evidence="2" type="ORF">P4H66_09880</name>
</gene>
<dbReference type="PROSITE" id="PS51186">
    <property type="entry name" value="GNAT"/>
    <property type="match status" value="1"/>
</dbReference>
<dbReference type="Gene3D" id="3.40.630.30">
    <property type="match status" value="1"/>
</dbReference>